<feature type="chain" id="PRO_5013553976" evidence="1">
    <location>
        <begin position="26"/>
        <end position="639"/>
    </location>
</feature>
<protein>
    <submittedName>
        <fullName evidence="2">Uncharacterized protein</fullName>
    </submittedName>
</protein>
<accession>A0A2H0PUZ9</accession>
<comment type="caution">
    <text evidence="2">The sequence shown here is derived from an EMBL/GenBank/DDBJ whole genome shotgun (WGS) entry which is preliminary data.</text>
</comment>
<name>A0A2H0PUZ9_9BACT</name>
<evidence type="ECO:0000313" key="2">
    <source>
        <dbReference type="EMBL" id="PIR25828.1"/>
    </source>
</evidence>
<evidence type="ECO:0000256" key="1">
    <source>
        <dbReference type="SAM" id="SignalP"/>
    </source>
</evidence>
<reference evidence="2 3" key="1">
    <citation type="submission" date="2017-09" db="EMBL/GenBank/DDBJ databases">
        <title>Depth-based differentiation of microbial function through sediment-hosted aquifers and enrichment of novel symbionts in the deep terrestrial subsurface.</title>
        <authorList>
            <person name="Probst A.J."/>
            <person name="Ladd B."/>
            <person name="Jarett J.K."/>
            <person name="Geller-Mcgrath D.E."/>
            <person name="Sieber C.M."/>
            <person name="Emerson J.B."/>
            <person name="Anantharaman K."/>
            <person name="Thomas B.C."/>
            <person name="Malmstrom R."/>
            <person name="Stieglmeier M."/>
            <person name="Klingl A."/>
            <person name="Woyke T."/>
            <person name="Ryan C.M."/>
            <person name="Banfield J.F."/>
        </authorList>
    </citation>
    <scope>NUCLEOTIDE SEQUENCE [LARGE SCALE GENOMIC DNA]</scope>
    <source>
        <strain evidence="2">CG11_big_fil_rev_8_21_14_0_20_43_10</strain>
    </source>
</reference>
<sequence length="639" mass="66164">MNVKCKKIKLSIFAAIVILAGFGFASEAAATVTYYIQSKLSTTANSVDGWGSASNLSDASNTNANVYGTVVPLAGGDMYAIYIASTSITGIKYTSGSGWGATTTIATGKTGMANNMSAVSDSSGNIHLTYIDSLSYVQYQKYTTSWQTAVALDSNATNEYTTLAIDTAGNNGLYAFWVRANDILYRRGCSPYALADWDATSTFESAGGNSNNWTVAGYKDFGSGKIFAEWTQGAASPYSIKWKSLTPTSCVTGINISGNIYLADETTQNATSFTIALSVNNGATTTVTATSTYTFSTVTVASGDSIAVYIEGTTTDANTFTVTDGLTNATSVDLYLGKVAIGNNNSSTTLNSDICKQSNYPTTTDNLLFCSVNNITATSGVEVHILQNKKYDTGIGATLTTQGAGGDLHLSTSSQATLSATTTISGNVTISSGATSTIYATTTLINVSVGGNWTNSGNFTANTSTVTFTATASGKTITTGGSPFYNLTFDGSGGEWTLQDALDVNNNLNLTAGTLIASSQNINIAGDLTLASGGYFTKGTGTLTFDGSTAKTWTDNNATKQDMGSVIIDGSSKTINLGSDVKITKLTIGLDDTFGAESYTFTITGLGTGASRPFLINSGGTFNASTSLAEFIATSTTDI</sequence>
<evidence type="ECO:0000313" key="3">
    <source>
        <dbReference type="Proteomes" id="UP000236846"/>
    </source>
</evidence>
<dbReference type="EMBL" id="PCXE01000051">
    <property type="protein sequence ID" value="PIR25828.1"/>
    <property type="molecule type" value="Genomic_DNA"/>
</dbReference>
<gene>
    <name evidence="2" type="ORF">COV41_02625</name>
</gene>
<feature type="non-terminal residue" evidence="2">
    <location>
        <position position="639"/>
    </location>
</feature>
<dbReference type="AlphaFoldDB" id="A0A2H0PUZ9"/>
<organism evidence="2 3">
    <name type="scientific">Candidatus Brennerbacteria bacterium CG11_big_fil_rev_8_21_14_0_20_43_10</name>
    <dbReference type="NCBI Taxonomy" id="1974523"/>
    <lineage>
        <taxon>Bacteria</taxon>
        <taxon>Candidatus Brenneribacteriota</taxon>
    </lineage>
</organism>
<proteinExistence type="predicted"/>
<dbReference type="Proteomes" id="UP000236846">
    <property type="component" value="Unassembled WGS sequence"/>
</dbReference>
<keyword evidence="1" id="KW-0732">Signal</keyword>
<feature type="signal peptide" evidence="1">
    <location>
        <begin position="1"/>
        <end position="25"/>
    </location>
</feature>